<organism evidence="9 10">
    <name type="scientific">Rasamsonia emersonii (strain ATCC 16479 / CBS 393.64 / IMI 116815)</name>
    <dbReference type="NCBI Taxonomy" id="1408163"/>
    <lineage>
        <taxon>Eukaryota</taxon>
        <taxon>Fungi</taxon>
        <taxon>Dikarya</taxon>
        <taxon>Ascomycota</taxon>
        <taxon>Pezizomycotina</taxon>
        <taxon>Eurotiomycetes</taxon>
        <taxon>Eurotiomycetidae</taxon>
        <taxon>Eurotiales</taxon>
        <taxon>Trichocomaceae</taxon>
        <taxon>Rasamsonia</taxon>
    </lineage>
</organism>
<dbReference type="PANTHER" id="PTHR10971">
    <property type="entry name" value="MRNA EXPORT FACTOR AND BUB3"/>
    <property type="match status" value="1"/>
</dbReference>
<sequence>MSLFGSATTSTGQTTTTGDISKDVALNSPPEDSISDLAFSPVSEHLAVASWDKKVRIYEINDQGQSEGKAFFDHEAPVLNCCWSPDGTKVVGAGADKAARMLDLAANTTTAVQVAQHDAPIRCCHMISNPGNAASPLLVTGSWDKTVKYWDLRQATPIATVECQERVYTMDVKNKLLVIGTADRYIDIINLDNPTTFYKTLQSPLKWQTRVVSCFTDATGFAVGSIEGRCAIQYVEDKDSSSNFSFKCHRENPPNNRDISNIYAVNAISFHPVHGTFSTAGSDGTFHFWDKDAKHRLKGYPSVGGTISSTAFNRNGNIFAYAVSYDWSKGYTANTPQTPNKVMLHPVTPEEVKPRPGARKTSYLPTLAPILIESGMHRELTNYALSIDRSIDHSKLLHPSLLPTYRLQIQKKKVIKTRSHFPAAAAAVAPAVFCTQHRANNVTQVRHIIDIWQSTGNQNICLVLFGQDRITSRHDVEDGGVVEGQKKGAFFVGPPPKSVLELEEKFYKEGYDLGLSDGAQAGYTEGSVFAVEKGFEKLLELGRLYGKALVWAQRLADSNIPPLNQTGDTEDSTGTTFGNNRSGVSDEFLIEPALCQVMPALPEGSRLAKNIQTLLSLLDPATLSLENTEDAISDIEDRLKTASLKAKLIQRALGERDDVSGNLNPHSGRDAQMQGDGSGSIEDISSLRIRH</sequence>
<dbReference type="InterPro" id="IPR019191">
    <property type="entry name" value="Essential_protein_Yae1_N"/>
</dbReference>
<evidence type="ECO:0000256" key="3">
    <source>
        <dbReference type="ARBA" id="ARBA00022737"/>
    </source>
</evidence>
<accession>A0A0F4Z024</accession>
<dbReference type="InterPro" id="IPR015943">
    <property type="entry name" value="WD40/YVTN_repeat-like_dom_sf"/>
</dbReference>
<feature type="compositionally biased region" description="Low complexity" evidence="7">
    <location>
        <begin position="1"/>
        <end position="18"/>
    </location>
</feature>
<name>A0A0F4Z024_RASE3</name>
<dbReference type="GeneID" id="25314863"/>
<reference evidence="9 10" key="1">
    <citation type="submission" date="2015-04" db="EMBL/GenBank/DDBJ databases">
        <authorList>
            <person name="Heijne W.H."/>
            <person name="Fedorova N.D."/>
            <person name="Nierman W.C."/>
            <person name="Vollebregt A.W."/>
            <person name="Zhao Z."/>
            <person name="Wu L."/>
            <person name="Kumar M."/>
            <person name="Stam H."/>
            <person name="van den Berg M.A."/>
            <person name="Pel H.J."/>
        </authorList>
    </citation>
    <scope>NUCLEOTIDE SEQUENCE [LARGE SCALE GENOMIC DNA]</scope>
    <source>
        <strain evidence="9 10">CBS 393.64</strain>
    </source>
</reference>
<evidence type="ECO:0000313" key="9">
    <source>
        <dbReference type="EMBL" id="KKA23446.1"/>
    </source>
</evidence>
<dbReference type="OrthoDB" id="256303at2759"/>
<evidence type="ECO:0000256" key="1">
    <source>
        <dbReference type="ARBA" id="ARBA00007830"/>
    </source>
</evidence>
<evidence type="ECO:0000256" key="5">
    <source>
        <dbReference type="ARBA" id="ARBA00081246"/>
    </source>
</evidence>
<dbReference type="EMBL" id="LASV01000101">
    <property type="protein sequence ID" value="KKA23446.1"/>
    <property type="molecule type" value="Genomic_DNA"/>
</dbReference>
<comment type="caution">
    <text evidence="9">The sequence shown here is derived from an EMBL/GenBank/DDBJ whole genome shotgun (WGS) entry which is preliminary data.</text>
</comment>
<keyword evidence="10" id="KW-1185">Reference proteome</keyword>
<evidence type="ECO:0000256" key="2">
    <source>
        <dbReference type="ARBA" id="ARBA00022574"/>
    </source>
</evidence>
<gene>
    <name evidence="9" type="ORF">T310_2512</name>
</gene>
<evidence type="ECO:0000256" key="4">
    <source>
        <dbReference type="ARBA" id="ARBA00074082"/>
    </source>
</evidence>
<dbReference type="SUPFAM" id="SSF50978">
    <property type="entry name" value="WD40 repeat-like"/>
    <property type="match status" value="1"/>
</dbReference>
<dbReference type="FunFam" id="2.130.10.10:FF:000190">
    <property type="entry name" value="Nuclear pore complex subunit"/>
    <property type="match status" value="1"/>
</dbReference>
<evidence type="ECO:0000259" key="8">
    <source>
        <dbReference type="Pfam" id="PF09811"/>
    </source>
</evidence>
<keyword evidence="3" id="KW-0677">Repeat</keyword>
<feature type="region of interest" description="Disordered" evidence="7">
    <location>
        <begin position="657"/>
        <end position="691"/>
    </location>
</feature>
<feature type="region of interest" description="Disordered" evidence="7">
    <location>
        <begin position="1"/>
        <end position="27"/>
    </location>
</feature>
<dbReference type="InterPro" id="IPR036322">
    <property type="entry name" value="WD40_repeat_dom_sf"/>
</dbReference>
<feature type="repeat" description="WD" evidence="6">
    <location>
        <begin position="137"/>
        <end position="160"/>
    </location>
</feature>
<dbReference type="PROSITE" id="PS50082">
    <property type="entry name" value="WD_REPEATS_2"/>
    <property type="match status" value="2"/>
</dbReference>
<dbReference type="RefSeq" id="XP_013330058.1">
    <property type="nucleotide sequence ID" value="XM_013474604.1"/>
</dbReference>
<dbReference type="Pfam" id="PF09811">
    <property type="entry name" value="Yae1_N"/>
    <property type="match status" value="1"/>
</dbReference>
<evidence type="ECO:0000256" key="6">
    <source>
        <dbReference type="PROSITE-ProRule" id="PRU00221"/>
    </source>
</evidence>
<feature type="domain" description="Essential protein Yae1 N-terminal" evidence="8">
    <location>
        <begin position="510"/>
        <end position="548"/>
    </location>
</feature>
<keyword evidence="2 6" id="KW-0853">WD repeat</keyword>
<dbReference type="Gene3D" id="2.130.10.10">
    <property type="entry name" value="YVTN repeat-like/Quinoprotein amine dehydrogenase"/>
    <property type="match status" value="1"/>
</dbReference>
<comment type="similarity">
    <text evidence="1">Belongs to the WD repeat rae1 family.</text>
</comment>
<dbReference type="STRING" id="1408163.A0A0F4Z024"/>
<proteinExistence type="inferred from homology"/>
<evidence type="ECO:0000256" key="7">
    <source>
        <dbReference type="SAM" id="MobiDB-lite"/>
    </source>
</evidence>
<feature type="repeat" description="WD" evidence="6">
    <location>
        <begin position="265"/>
        <end position="290"/>
    </location>
</feature>
<dbReference type="AlphaFoldDB" id="A0A0F4Z024"/>
<protein>
    <recommendedName>
        <fullName evidence="4">WD40 repeat protein poxJ</fullName>
    </recommendedName>
    <alternativeName>
        <fullName evidence="5">Oxaleimides biosynthesis cluster protein J</fullName>
    </alternativeName>
</protein>
<dbReference type="Pfam" id="PF00400">
    <property type="entry name" value="WD40"/>
    <property type="match status" value="4"/>
</dbReference>
<dbReference type="SMART" id="SM00320">
    <property type="entry name" value="WD40"/>
    <property type="match status" value="4"/>
</dbReference>
<evidence type="ECO:0000313" key="10">
    <source>
        <dbReference type="Proteomes" id="UP000053958"/>
    </source>
</evidence>
<dbReference type="Proteomes" id="UP000053958">
    <property type="component" value="Unassembled WGS sequence"/>
</dbReference>
<feature type="compositionally biased region" description="Low complexity" evidence="7">
    <location>
        <begin position="679"/>
        <end position="691"/>
    </location>
</feature>
<dbReference type="InterPro" id="IPR001680">
    <property type="entry name" value="WD40_rpt"/>
</dbReference>